<dbReference type="RefSeq" id="WP_142920699.1">
    <property type="nucleotide sequence ID" value="NZ_QVOD01000103.1"/>
</dbReference>
<evidence type="ECO:0000313" key="3">
    <source>
        <dbReference type="Proteomes" id="UP000264294"/>
    </source>
</evidence>
<dbReference type="SUPFAM" id="SSF52777">
    <property type="entry name" value="CoA-dependent acyltransferases"/>
    <property type="match status" value="1"/>
</dbReference>
<evidence type="ECO:0000259" key="1">
    <source>
        <dbReference type="Pfam" id="PF00668"/>
    </source>
</evidence>
<keyword evidence="3" id="KW-1185">Reference proteome</keyword>
<feature type="domain" description="Condensation" evidence="1">
    <location>
        <begin position="1"/>
        <end position="181"/>
    </location>
</feature>
<dbReference type="Gene3D" id="3.30.559.30">
    <property type="entry name" value="Nonribosomal peptide synthetase, condensation domain"/>
    <property type="match status" value="1"/>
</dbReference>
<dbReference type="Pfam" id="PF00668">
    <property type="entry name" value="Condensation"/>
    <property type="match status" value="1"/>
</dbReference>
<feature type="non-terminal residue" evidence="2">
    <location>
        <position position="1"/>
    </location>
</feature>
<accession>A0ABX9KLS8</accession>
<gene>
    <name evidence="2" type="ORF">D0U04_30075</name>
</gene>
<dbReference type="PANTHER" id="PTHR45398">
    <property type="match status" value="1"/>
</dbReference>
<name>A0ABX9KLS8_9BACI</name>
<dbReference type="Proteomes" id="UP000264294">
    <property type="component" value="Unassembled WGS sequence"/>
</dbReference>
<dbReference type="PANTHER" id="PTHR45398:SF1">
    <property type="entry name" value="ENZYME, PUTATIVE (JCVI)-RELATED"/>
    <property type="match status" value="1"/>
</dbReference>
<comment type="caution">
    <text evidence="2">The sequence shown here is derived from an EMBL/GenBank/DDBJ whole genome shotgun (WGS) entry which is preliminary data.</text>
</comment>
<organism evidence="2 3">
    <name type="scientific">Bacillus clarus</name>
    <dbReference type="NCBI Taxonomy" id="2338372"/>
    <lineage>
        <taxon>Bacteria</taxon>
        <taxon>Bacillati</taxon>
        <taxon>Bacillota</taxon>
        <taxon>Bacilli</taxon>
        <taxon>Bacillales</taxon>
        <taxon>Bacillaceae</taxon>
        <taxon>Bacillus</taxon>
        <taxon>Bacillus cereus group</taxon>
    </lineage>
</organism>
<proteinExistence type="predicted"/>
<dbReference type="EMBL" id="QVOD01000103">
    <property type="protein sequence ID" value="RFT61717.1"/>
    <property type="molecule type" value="Genomic_DNA"/>
</dbReference>
<evidence type="ECO:0000313" key="2">
    <source>
        <dbReference type="EMBL" id="RFT61717.1"/>
    </source>
</evidence>
<reference evidence="2 3" key="1">
    <citation type="submission" date="2018-08" db="EMBL/GenBank/DDBJ databases">
        <title>Bacillus clarus sp. nov. strain PS00077A.</title>
        <authorList>
            <person name="Mendez Acevedo M."/>
            <person name="Carroll L."/>
            <person name="Mukherjee M."/>
            <person name="Wiedmann M."/>
            <person name="Kovac J."/>
        </authorList>
    </citation>
    <scope>NUCLEOTIDE SEQUENCE [LARGE SCALE GENOMIC DNA]</scope>
    <source>
        <strain evidence="2 3">PS00077A</strain>
    </source>
</reference>
<sequence>LAKYSGQEDIIVGTPIAGRTHADLEPIIGMFVNTLAIRNYPVRDKTFYMYVQEVKETMLNAYENQEYPFEELVQKVNVRRDKSRNPLFDTMFVLQNTEETELQIENLVFKPYARDHTIAKFDLTLFVNLDGEQLKCSFEFCKKLFEKSRINELSKDFLIVLSEVVKNPNVQLHNVKLSEKAIKSESSIREIELNF</sequence>
<dbReference type="InterPro" id="IPR001242">
    <property type="entry name" value="Condensation_dom"/>
</dbReference>
<protein>
    <recommendedName>
        <fullName evidence="1">Condensation domain-containing protein</fullName>
    </recommendedName>
</protein>